<dbReference type="HAMAP" id="MF_00972">
    <property type="entry name" value="tRNA_aden_deaminase"/>
    <property type="match status" value="1"/>
</dbReference>
<dbReference type="InterPro" id="IPR002125">
    <property type="entry name" value="CMP_dCMP_dom"/>
</dbReference>
<evidence type="ECO:0000313" key="10">
    <source>
        <dbReference type="EMBL" id="GGH81275.1"/>
    </source>
</evidence>
<feature type="binding site" evidence="8">
    <location>
        <position position="85"/>
    </location>
    <ligand>
        <name>Zn(2+)</name>
        <dbReference type="ChEBI" id="CHEBI:29105"/>
        <note>catalytic</note>
    </ligand>
</feature>
<name>A0A917J3T3_9BACT</name>
<keyword evidence="4 8" id="KW-0479">Metal-binding</keyword>
<comment type="subunit">
    <text evidence="2 8">Homodimer.</text>
</comment>
<feature type="domain" description="CMP/dCMP-type deaminase" evidence="9">
    <location>
        <begin position="4"/>
        <end position="114"/>
    </location>
</feature>
<dbReference type="InterPro" id="IPR016192">
    <property type="entry name" value="APOBEC/CMP_deaminase_Zn-bd"/>
</dbReference>
<evidence type="ECO:0000256" key="7">
    <source>
        <dbReference type="ARBA" id="ARBA00048045"/>
    </source>
</evidence>
<evidence type="ECO:0000313" key="11">
    <source>
        <dbReference type="Proteomes" id="UP000627292"/>
    </source>
</evidence>
<evidence type="ECO:0000256" key="8">
    <source>
        <dbReference type="HAMAP-Rule" id="MF_00972"/>
    </source>
</evidence>
<dbReference type="InterPro" id="IPR016193">
    <property type="entry name" value="Cytidine_deaminase-like"/>
</dbReference>
<protein>
    <recommendedName>
        <fullName evidence="8">tRNA-specific adenosine deaminase</fullName>
        <ecNumber evidence="8">3.5.4.33</ecNumber>
    </recommendedName>
</protein>
<dbReference type="GO" id="GO:0008270">
    <property type="term" value="F:zinc ion binding"/>
    <property type="evidence" value="ECO:0007669"/>
    <property type="project" value="UniProtKB-UniRule"/>
</dbReference>
<dbReference type="GO" id="GO:0052717">
    <property type="term" value="F:tRNA-specific adenosine-34 deaminase activity"/>
    <property type="evidence" value="ECO:0007669"/>
    <property type="project" value="UniProtKB-UniRule"/>
</dbReference>
<proteinExistence type="inferred from homology"/>
<organism evidence="10 11">
    <name type="scientific">Filimonas zeae</name>
    <dbReference type="NCBI Taxonomy" id="1737353"/>
    <lineage>
        <taxon>Bacteria</taxon>
        <taxon>Pseudomonadati</taxon>
        <taxon>Bacteroidota</taxon>
        <taxon>Chitinophagia</taxon>
        <taxon>Chitinophagales</taxon>
        <taxon>Chitinophagaceae</taxon>
        <taxon>Filimonas</taxon>
    </lineage>
</organism>
<dbReference type="EC" id="3.5.4.33" evidence="8"/>
<feature type="binding site" evidence="8">
    <location>
        <position position="88"/>
    </location>
    <ligand>
        <name>Zn(2+)</name>
        <dbReference type="ChEBI" id="CHEBI:29105"/>
        <note>catalytic</note>
    </ligand>
</feature>
<comment type="cofactor">
    <cofactor evidence="8">
        <name>Zn(2+)</name>
        <dbReference type="ChEBI" id="CHEBI:29105"/>
    </cofactor>
    <text evidence="8">Binds 1 zinc ion per subunit.</text>
</comment>
<dbReference type="AlphaFoldDB" id="A0A917J3T3"/>
<evidence type="ECO:0000256" key="4">
    <source>
        <dbReference type="ARBA" id="ARBA00022723"/>
    </source>
</evidence>
<reference evidence="10" key="2">
    <citation type="submission" date="2020-09" db="EMBL/GenBank/DDBJ databases">
        <authorList>
            <person name="Sun Q."/>
            <person name="Zhou Y."/>
        </authorList>
    </citation>
    <scope>NUCLEOTIDE SEQUENCE</scope>
    <source>
        <strain evidence="10">CGMCC 1.15290</strain>
    </source>
</reference>
<keyword evidence="5 8" id="KW-0378">Hydrolase</keyword>
<keyword evidence="6 8" id="KW-0862">Zinc</keyword>
<dbReference type="PROSITE" id="PS51747">
    <property type="entry name" value="CYT_DCMP_DEAMINASES_2"/>
    <property type="match status" value="1"/>
</dbReference>
<evidence type="ECO:0000259" key="9">
    <source>
        <dbReference type="PROSITE" id="PS51747"/>
    </source>
</evidence>
<comment type="similarity">
    <text evidence="1">Belongs to the cytidine and deoxycytidylate deaminase family. ADAT2 subfamily.</text>
</comment>
<evidence type="ECO:0000256" key="1">
    <source>
        <dbReference type="ARBA" id="ARBA00010669"/>
    </source>
</evidence>
<keyword evidence="11" id="KW-1185">Reference proteome</keyword>
<comment type="caution">
    <text evidence="10">The sequence shown here is derived from an EMBL/GenBank/DDBJ whole genome shotgun (WGS) entry which is preliminary data.</text>
</comment>
<dbReference type="SUPFAM" id="SSF53927">
    <property type="entry name" value="Cytidine deaminase-like"/>
    <property type="match status" value="1"/>
</dbReference>
<comment type="catalytic activity">
    <reaction evidence="7 8">
        <text>adenosine(34) in tRNA + H2O + H(+) = inosine(34) in tRNA + NH4(+)</text>
        <dbReference type="Rhea" id="RHEA:43168"/>
        <dbReference type="Rhea" id="RHEA-COMP:10373"/>
        <dbReference type="Rhea" id="RHEA-COMP:10374"/>
        <dbReference type="ChEBI" id="CHEBI:15377"/>
        <dbReference type="ChEBI" id="CHEBI:15378"/>
        <dbReference type="ChEBI" id="CHEBI:28938"/>
        <dbReference type="ChEBI" id="CHEBI:74411"/>
        <dbReference type="ChEBI" id="CHEBI:82852"/>
        <dbReference type="EC" id="3.5.4.33"/>
    </reaction>
</comment>
<sequence length="154" mass="17320">MLPHDDIYFMQHALKEAQLAFDAEEVPVGAVVVINNKIISRGHNQVERLNDPTAHAEIIALTSAFNYIGAKYLPDATLYVTVEPCLMCCGALYWSKTGRIVYGASDEKNGYRRFTDPAATYESAPFHPKTEIVRGVMSAECAWLMQSFFRARRK</sequence>
<dbReference type="GO" id="GO:0002100">
    <property type="term" value="P:tRNA wobble adenosine to inosine editing"/>
    <property type="evidence" value="ECO:0007669"/>
    <property type="project" value="UniProtKB-UniRule"/>
</dbReference>
<dbReference type="PROSITE" id="PS00903">
    <property type="entry name" value="CYT_DCMP_DEAMINASES_1"/>
    <property type="match status" value="1"/>
</dbReference>
<dbReference type="Pfam" id="PF00383">
    <property type="entry name" value="dCMP_cyt_deam_1"/>
    <property type="match status" value="1"/>
</dbReference>
<gene>
    <name evidence="8 10" type="primary">tadA</name>
    <name evidence="10" type="ORF">GCM10011379_53420</name>
</gene>
<keyword evidence="3 8" id="KW-0819">tRNA processing</keyword>
<reference evidence="10" key="1">
    <citation type="journal article" date="2014" name="Int. J. Syst. Evol. Microbiol.">
        <title>Complete genome sequence of Corynebacterium casei LMG S-19264T (=DSM 44701T), isolated from a smear-ripened cheese.</title>
        <authorList>
            <consortium name="US DOE Joint Genome Institute (JGI-PGF)"/>
            <person name="Walter F."/>
            <person name="Albersmeier A."/>
            <person name="Kalinowski J."/>
            <person name="Ruckert C."/>
        </authorList>
    </citation>
    <scope>NUCLEOTIDE SEQUENCE</scope>
    <source>
        <strain evidence="10">CGMCC 1.15290</strain>
    </source>
</reference>
<dbReference type="InterPro" id="IPR028883">
    <property type="entry name" value="tRNA_aden_deaminase"/>
</dbReference>
<comment type="function">
    <text evidence="8">Catalyzes the deamination of adenosine to inosine at the wobble position 34 of tRNA(Arg2).</text>
</comment>
<dbReference type="PANTHER" id="PTHR11079:SF202">
    <property type="entry name" value="TRNA-SPECIFIC ADENOSINE DEAMINASE"/>
    <property type="match status" value="1"/>
</dbReference>
<feature type="binding site" evidence="8">
    <location>
        <position position="55"/>
    </location>
    <ligand>
        <name>Zn(2+)</name>
        <dbReference type="ChEBI" id="CHEBI:29105"/>
        <note>catalytic</note>
    </ligand>
</feature>
<dbReference type="Proteomes" id="UP000627292">
    <property type="component" value="Unassembled WGS sequence"/>
</dbReference>
<evidence type="ECO:0000256" key="5">
    <source>
        <dbReference type="ARBA" id="ARBA00022801"/>
    </source>
</evidence>
<dbReference type="Gene3D" id="3.40.140.10">
    <property type="entry name" value="Cytidine Deaminase, domain 2"/>
    <property type="match status" value="1"/>
</dbReference>
<evidence type="ECO:0000256" key="3">
    <source>
        <dbReference type="ARBA" id="ARBA00022694"/>
    </source>
</evidence>
<accession>A0A917J3T3</accession>
<dbReference type="PANTHER" id="PTHR11079">
    <property type="entry name" value="CYTOSINE DEAMINASE FAMILY MEMBER"/>
    <property type="match status" value="1"/>
</dbReference>
<evidence type="ECO:0000256" key="2">
    <source>
        <dbReference type="ARBA" id="ARBA00011738"/>
    </source>
</evidence>
<evidence type="ECO:0000256" key="6">
    <source>
        <dbReference type="ARBA" id="ARBA00022833"/>
    </source>
</evidence>
<dbReference type="EMBL" id="BMIB01000006">
    <property type="protein sequence ID" value="GGH81275.1"/>
    <property type="molecule type" value="Genomic_DNA"/>
</dbReference>
<dbReference type="CDD" id="cd01285">
    <property type="entry name" value="nucleoside_deaminase"/>
    <property type="match status" value="1"/>
</dbReference>
<feature type="active site" description="Proton donor" evidence="8">
    <location>
        <position position="57"/>
    </location>
</feature>
<dbReference type="RefSeq" id="WP_188958402.1">
    <property type="nucleotide sequence ID" value="NZ_BMIB01000006.1"/>
</dbReference>